<dbReference type="Pfam" id="PF00512">
    <property type="entry name" value="HisKA"/>
    <property type="match status" value="1"/>
</dbReference>
<keyword evidence="8" id="KW-0902">Two-component regulatory system</keyword>
<dbReference type="InterPro" id="IPR036097">
    <property type="entry name" value="HisK_dim/P_sf"/>
</dbReference>
<dbReference type="InterPro" id="IPR005467">
    <property type="entry name" value="His_kinase_dom"/>
</dbReference>
<dbReference type="PROSITE" id="PS50112">
    <property type="entry name" value="PAS"/>
    <property type="match status" value="1"/>
</dbReference>
<gene>
    <name evidence="11" type="ORF">SAMN05216241_102110</name>
</gene>
<dbReference type="InterPro" id="IPR003661">
    <property type="entry name" value="HisK_dim/P_dom"/>
</dbReference>
<protein>
    <recommendedName>
        <fullName evidence="2">histidine kinase</fullName>
        <ecNumber evidence="2">2.7.13.3</ecNumber>
    </recommendedName>
</protein>
<dbReference type="PROSITE" id="PS50109">
    <property type="entry name" value="HIS_KIN"/>
    <property type="match status" value="1"/>
</dbReference>
<evidence type="ECO:0000256" key="5">
    <source>
        <dbReference type="ARBA" id="ARBA00022741"/>
    </source>
</evidence>
<evidence type="ECO:0000256" key="1">
    <source>
        <dbReference type="ARBA" id="ARBA00000085"/>
    </source>
</evidence>
<comment type="catalytic activity">
    <reaction evidence="1">
        <text>ATP + protein L-histidine = ADP + protein N-phospho-L-histidine.</text>
        <dbReference type="EC" id="2.7.13.3"/>
    </reaction>
</comment>
<dbReference type="Pfam" id="PF08448">
    <property type="entry name" value="PAS_4"/>
    <property type="match status" value="1"/>
</dbReference>
<reference evidence="11 12" key="1">
    <citation type="submission" date="2016-10" db="EMBL/GenBank/DDBJ databases">
        <authorList>
            <person name="de Groot N.N."/>
        </authorList>
    </citation>
    <scope>NUCLEOTIDE SEQUENCE [LARGE SCALE GENOMIC DNA]</scope>
    <source>
        <strain evidence="11 12">DSM 25584</strain>
    </source>
</reference>
<dbReference type="PANTHER" id="PTHR43065">
    <property type="entry name" value="SENSOR HISTIDINE KINASE"/>
    <property type="match status" value="1"/>
</dbReference>
<dbReference type="InterPro" id="IPR035965">
    <property type="entry name" value="PAS-like_dom_sf"/>
</dbReference>
<evidence type="ECO:0000313" key="11">
    <source>
        <dbReference type="EMBL" id="SDF71647.1"/>
    </source>
</evidence>
<evidence type="ECO:0000256" key="8">
    <source>
        <dbReference type="ARBA" id="ARBA00023012"/>
    </source>
</evidence>
<keyword evidence="3" id="KW-0597">Phosphoprotein</keyword>
<dbReference type="InterPro" id="IPR000014">
    <property type="entry name" value="PAS"/>
</dbReference>
<dbReference type="GO" id="GO:0005524">
    <property type="term" value="F:ATP binding"/>
    <property type="evidence" value="ECO:0007669"/>
    <property type="project" value="UniProtKB-KW"/>
</dbReference>
<evidence type="ECO:0000256" key="2">
    <source>
        <dbReference type="ARBA" id="ARBA00012438"/>
    </source>
</evidence>
<evidence type="ECO:0000259" key="9">
    <source>
        <dbReference type="PROSITE" id="PS50109"/>
    </source>
</evidence>
<evidence type="ECO:0000256" key="6">
    <source>
        <dbReference type="ARBA" id="ARBA00022777"/>
    </source>
</evidence>
<dbReference type="InterPro" id="IPR036890">
    <property type="entry name" value="HATPase_C_sf"/>
</dbReference>
<keyword evidence="6 11" id="KW-0418">Kinase</keyword>
<dbReference type="AlphaFoldDB" id="A0A1G7NCL9"/>
<dbReference type="Pfam" id="PF02518">
    <property type="entry name" value="HATPase_c"/>
    <property type="match status" value="1"/>
</dbReference>
<keyword evidence="5" id="KW-0547">Nucleotide-binding</keyword>
<dbReference type="Gene3D" id="1.10.287.130">
    <property type="match status" value="1"/>
</dbReference>
<organism evidence="11 12">
    <name type="scientific">Limimonas halophila</name>
    <dbReference type="NCBI Taxonomy" id="1082479"/>
    <lineage>
        <taxon>Bacteria</taxon>
        <taxon>Pseudomonadati</taxon>
        <taxon>Pseudomonadota</taxon>
        <taxon>Alphaproteobacteria</taxon>
        <taxon>Rhodospirillales</taxon>
        <taxon>Rhodovibrionaceae</taxon>
        <taxon>Limimonas</taxon>
    </lineage>
</organism>
<evidence type="ECO:0000256" key="4">
    <source>
        <dbReference type="ARBA" id="ARBA00022679"/>
    </source>
</evidence>
<dbReference type="SMART" id="SM00091">
    <property type="entry name" value="PAS"/>
    <property type="match status" value="1"/>
</dbReference>
<keyword evidence="12" id="KW-1185">Reference proteome</keyword>
<name>A0A1G7NCL9_9PROT</name>
<keyword evidence="4" id="KW-0808">Transferase</keyword>
<dbReference type="Gene3D" id="3.30.565.10">
    <property type="entry name" value="Histidine kinase-like ATPase, C-terminal domain"/>
    <property type="match status" value="1"/>
</dbReference>
<feature type="domain" description="Histidine kinase" evidence="9">
    <location>
        <begin position="145"/>
        <end position="363"/>
    </location>
</feature>
<dbReference type="InterPro" id="IPR003594">
    <property type="entry name" value="HATPase_dom"/>
</dbReference>
<evidence type="ECO:0000313" key="12">
    <source>
        <dbReference type="Proteomes" id="UP000199415"/>
    </source>
</evidence>
<dbReference type="SUPFAM" id="SSF55874">
    <property type="entry name" value="ATPase domain of HSP90 chaperone/DNA topoisomerase II/histidine kinase"/>
    <property type="match status" value="1"/>
</dbReference>
<sequence length="368" mass="38946">MSGSKPASSLSGEASNAVLNALPDAVVVLDGEGRLVEVNIAAEQLFGVSRTALGGRALTALIPGDSPIHTLVAQARDGGQTVSQDDVVLESPRLAARNASVHAAPVPELPGHVTLTLRERTMAHKLDRQLVHRNAARSVTAMAALLAHEVKNPLSGIRGAAQLLEQTAGEDDRRLTGLIREEADRIVTVLSEMEIFSDERPIERGPVNIHEVLDHVKQVAQAGVGANLTIREAYDPSLPPVLGNRNLLIQALLNLAKNAAEAVGDDGGTLTLETRYQHGIRLAVPGGGRRVDLPLVVTLTDDGPGIPADLQRHLFDPFVSTKTGSRGLGLALVAKVVEDHGGVIEYDTGPRGTAFRIMLPTTTDEEAR</sequence>
<dbReference type="Gene3D" id="3.30.450.20">
    <property type="entry name" value="PAS domain"/>
    <property type="match status" value="1"/>
</dbReference>
<evidence type="ECO:0000256" key="7">
    <source>
        <dbReference type="ARBA" id="ARBA00022840"/>
    </source>
</evidence>
<dbReference type="InterPro" id="IPR013656">
    <property type="entry name" value="PAS_4"/>
</dbReference>
<dbReference type="EC" id="2.7.13.3" evidence="2"/>
<dbReference type="InterPro" id="IPR004358">
    <property type="entry name" value="Sig_transdc_His_kin-like_C"/>
</dbReference>
<accession>A0A1G7NCL9</accession>
<proteinExistence type="predicted"/>
<dbReference type="CDD" id="cd00082">
    <property type="entry name" value="HisKA"/>
    <property type="match status" value="1"/>
</dbReference>
<dbReference type="GO" id="GO:0000155">
    <property type="term" value="F:phosphorelay sensor kinase activity"/>
    <property type="evidence" value="ECO:0007669"/>
    <property type="project" value="InterPro"/>
</dbReference>
<dbReference type="Proteomes" id="UP000199415">
    <property type="component" value="Unassembled WGS sequence"/>
</dbReference>
<keyword evidence="7" id="KW-0067">ATP-binding</keyword>
<dbReference type="OrthoDB" id="9789238at2"/>
<dbReference type="RefSeq" id="WP_090018758.1">
    <property type="nucleotide sequence ID" value="NZ_FNCE01000002.1"/>
</dbReference>
<dbReference type="EMBL" id="FNCE01000002">
    <property type="protein sequence ID" value="SDF71647.1"/>
    <property type="molecule type" value="Genomic_DNA"/>
</dbReference>
<evidence type="ECO:0000256" key="3">
    <source>
        <dbReference type="ARBA" id="ARBA00022553"/>
    </source>
</evidence>
<dbReference type="CDD" id="cd00130">
    <property type="entry name" value="PAS"/>
    <property type="match status" value="1"/>
</dbReference>
<dbReference type="NCBIfam" id="TIGR00229">
    <property type="entry name" value="sensory_box"/>
    <property type="match status" value="1"/>
</dbReference>
<dbReference type="SMART" id="SM00388">
    <property type="entry name" value="HisKA"/>
    <property type="match status" value="1"/>
</dbReference>
<dbReference type="SUPFAM" id="SSF55785">
    <property type="entry name" value="PYP-like sensor domain (PAS domain)"/>
    <property type="match status" value="1"/>
</dbReference>
<dbReference type="SMART" id="SM00387">
    <property type="entry name" value="HATPase_c"/>
    <property type="match status" value="1"/>
</dbReference>
<evidence type="ECO:0000259" key="10">
    <source>
        <dbReference type="PROSITE" id="PS50112"/>
    </source>
</evidence>
<feature type="domain" description="PAS" evidence="10">
    <location>
        <begin position="11"/>
        <end position="58"/>
    </location>
</feature>
<dbReference type="PRINTS" id="PR00344">
    <property type="entry name" value="BCTRLSENSOR"/>
</dbReference>
<dbReference type="STRING" id="1082479.SAMN05216241_102110"/>
<dbReference type="SUPFAM" id="SSF47384">
    <property type="entry name" value="Homodimeric domain of signal transducing histidine kinase"/>
    <property type="match status" value="1"/>
</dbReference>
<dbReference type="PANTHER" id="PTHR43065:SF10">
    <property type="entry name" value="PEROXIDE STRESS-ACTIVATED HISTIDINE KINASE MAK3"/>
    <property type="match status" value="1"/>
</dbReference>